<dbReference type="EMBL" id="QXGC01000154">
    <property type="protein sequence ID" value="KAE9247156.1"/>
    <property type="molecule type" value="Genomic_DNA"/>
</dbReference>
<dbReference type="AlphaFoldDB" id="A0A6G0PIV3"/>
<accession>A0A6G0PIV3</accession>
<dbReference type="PANTHER" id="PTHR34409">
    <property type="entry name" value="SET DOMAIN-CONTAINING PROTEIN"/>
    <property type="match status" value="1"/>
</dbReference>
<dbReference type="PANTHER" id="PTHR34409:SF1">
    <property type="entry name" value="MYB-LIKE DOMAIN-CONTAINING PROTEIN"/>
    <property type="match status" value="1"/>
</dbReference>
<evidence type="ECO:0000256" key="1">
    <source>
        <dbReference type="SAM" id="MobiDB-lite"/>
    </source>
</evidence>
<proteinExistence type="predicted"/>
<protein>
    <submittedName>
        <fullName evidence="2">Uncharacterized protein</fullName>
    </submittedName>
</protein>
<sequence length="202" mass="22727">MIWTSLHARRVLLLSEQRQVRVVLAREGCRHHVRRLPPTQGAAAATNCDAAEAAKYPKFHKMSNRLGGVDLTGFRDTVGAKRAHEEDKATVEASYANTKRIRAIKATTALKTKLDSLENNASNMRGGILKTLLLLREESERKADARRDEKAANEAHLLEAKAEAEARRREENLEREKRARPHSRAAHINRRTDQEGVSGRRA</sequence>
<organism evidence="2 3">
    <name type="scientific">Phytophthora fragariae</name>
    <dbReference type="NCBI Taxonomy" id="53985"/>
    <lineage>
        <taxon>Eukaryota</taxon>
        <taxon>Sar</taxon>
        <taxon>Stramenopiles</taxon>
        <taxon>Oomycota</taxon>
        <taxon>Peronosporomycetes</taxon>
        <taxon>Peronosporales</taxon>
        <taxon>Peronosporaceae</taxon>
        <taxon>Phytophthora</taxon>
    </lineage>
</organism>
<dbReference type="Proteomes" id="UP000476176">
    <property type="component" value="Unassembled WGS sequence"/>
</dbReference>
<evidence type="ECO:0000313" key="2">
    <source>
        <dbReference type="EMBL" id="KAE9247156.1"/>
    </source>
</evidence>
<feature type="compositionally biased region" description="Basic and acidic residues" evidence="1">
    <location>
        <begin position="144"/>
        <end position="177"/>
    </location>
</feature>
<feature type="region of interest" description="Disordered" evidence="1">
    <location>
        <begin position="144"/>
        <end position="202"/>
    </location>
</feature>
<name>A0A6G0PIV3_9STRA</name>
<evidence type="ECO:0000313" key="3">
    <source>
        <dbReference type="Proteomes" id="UP000476176"/>
    </source>
</evidence>
<feature type="compositionally biased region" description="Basic residues" evidence="1">
    <location>
        <begin position="178"/>
        <end position="189"/>
    </location>
</feature>
<gene>
    <name evidence="2" type="ORF">PF004_g4450</name>
</gene>
<comment type="caution">
    <text evidence="2">The sequence shown here is derived from an EMBL/GenBank/DDBJ whole genome shotgun (WGS) entry which is preliminary data.</text>
</comment>
<reference evidence="2 3" key="1">
    <citation type="submission" date="2018-09" db="EMBL/GenBank/DDBJ databases">
        <title>Genomic investigation of the strawberry pathogen Phytophthora fragariae indicates pathogenicity is determined by transcriptional variation in three key races.</title>
        <authorList>
            <person name="Adams T.M."/>
            <person name="Armitage A.D."/>
            <person name="Sobczyk M.K."/>
            <person name="Bates H.J."/>
            <person name="Dunwell J.M."/>
            <person name="Nellist C.F."/>
            <person name="Harrison R.J."/>
        </authorList>
    </citation>
    <scope>NUCLEOTIDE SEQUENCE [LARGE SCALE GENOMIC DNA]</scope>
    <source>
        <strain evidence="2 3">BC-23</strain>
    </source>
</reference>